<dbReference type="Pfam" id="PF00501">
    <property type="entry name" value="AMP-binding"/>
    <property type="match status" value="1"/>
</dbReference>
<evidence type="ECO:0000259" key="2">
    <source>
        <dbReference type="Pfam" id="PF00501"/>
    </source>
</evidence>
<evidence type="ECO:0000256" key="1">
    <source>
        <dbReference type="SAM" id="MobiDB-lite"/>
    </source>
</evidence>
<evidence type="ECO:0000313" key="3">
    <source>
        <dbReference type="EMBL" id="NML96447.1"/>
    </source>
</evidence>
<dbReference type="Gene3D" id="3.40.50.12780">
    <property type="entry name" value="N-terminal domain of ligase-like"/>
    <property type="match status" value="1"/>
</dbReference>
<proteinExistence type="predicted"/>
<dbReference type="InterPro" id="IPR000873">
    <property type="entry name" value="AMP-dep_synth/lig_dom"/>
</dbReference>
<dbReference type="GO" id="GO:0016874">
    <property type="term" value="F:ligase activity"/>
    <property type="evidence" value="ECO:0007669"/>
    <property type="project" value="UniProtKB-KW"/>
</dbReference>
<keyword evidence="3" id="KW-0436">Ligase</keyword>
<accession>A0A848I2J1</accession>
<dbReference type="RefSeq" id="WP_169483427.1">
    <property type="nucleotide sequence ID" value="NZ_JABBGJ010000001.1"/>
</dbReference>
<dbReference type="EMBL" id="JABBGJ010000001">
    <property type="protein sequence ID" value="NML96447.1"/>
    <property type="molecule type" value="Genomic_DNA"/>
</dbReference>
<reference evidence="3 4" key="1">
    <citation type="submission" date="2020-04" db="EMBL/GenBank/DDBJ databases">
        <title>Paraburkholderia sp. RP-4-7 isolated from soil.</title>
        <authorList>
            <person name="Dahal R.H."/>
        </authorList>
    </citation>
    <scope>NUCLEOTIDE SEQUENCE [LARGE SCALE GENOMIC DNA]</scope>
    <source>
        <strain evidence="3 4">RP-4-7</strain>
    </source>
</reference>
<dbReference type="AlphaFoldDB" id="A0A848I2J1"/>
<dbReference type="InterPro" id="IPR042099">
    <property type="entry name" value="ANL_N_sf"/>
</dbReference>
<dbReference type="PANTHER" id="PTHR43767">
    <property type="entry name" value="LONG-CHAIN-FATTY-ACID--COA LIGASE"/>
    <property type="match status" value="1"/>
</dbReference>
<name>A0A848I2J1_9BURK</name>
<sequence length="381" mass="42238">MTNAQPSTLPDWLRHQAQQRPHAVALRHKRLGAWHALSWQDVAIAVEQLAAGLAQHGFAVGDALLLVSHPREEALLLSLAAQWNGGVAIPLDPQLTGDALRSVLTHIAPRFVFGEDDSQIDRLLAHEGLRVINANPRNLTPHPHRAVTDYRALSVQNEGGFPSAARPHDDAFAFVRLDADGQLVEQRFPHAVLVREAQQLVATEKLTADDEAFAARAFAAASQARYLIAPWVLSGFRLNFPESLATRDNDRRELAPTLVAGTHETYARVAQLVDDRLPGTRSWRRRLISRAQRRQGGPLARALTWWLITRPLREVIGFSRTHAALVIGPPLDEKTAALFAALRVDVRAWPDTGDWRRVEHKRQAAAPQRYAADGASEQPAY</sequence>
<comment type="caution">
    <text evidence="3">The sequence shown here is derived from an EMBL/GenBank/DDBJ whole genome shotgun (WGS) entry which is preliminary data.</text>
</comment>
<feature type="region of interest" description="Disordered" evidence="1">
    <location>
        <begin position="361"/>
        <end position="381"/>
    </location>
</feature>
<dbReference type="SUPFAM" id="SSF56801">
    <property type="entry name" value="Acetyl-CoA synthetase-like"/>
    <property type="match status" value="1"/>
</dbReference>
<protein>
    <submittedName>
        <fullName evidence="3">Long-chain fatty acid--CoA ligase</fullName>
    </submittedName>
</protein>
<organism evidence="3 4">
    <name type="scientific">Paraburkholderia polaris</name>
    <dbReference type="NCBI Taxonomy" id="2728848"/>
    <lineage>
        <taxon>Bacteria</taxon>
        <taxon>Pseudomonadati</taxon>
        <taxon>Pseudomonadota</taxon>
        <taxon>Betaproteobacteria</taxon>
        <taxon>Burkholderiales</taxon>
        <taxon>Burkholderiaceae</taxon>
        <taxon>Paraburkholderia</taxon>
    </lineage>
</organism>
<keyword evidence="4" id="KW-1185">Reference proteome</keyword>
<evidence type="ECO:0000313" key="4">
    <source>
        <dbReference type="Proteomes" id="UP000544134"/>
    </source>
</evidence>
<dbReference type="PANTHER" id="PTHR43767:SF1">
    <property type="entry name" value="NONRIBOSOMAL PEPTIDE SYNTHASE PES1 (EUROFUNG)-RELATED"/>
    <property type="match status" value="1"/>
</dbReference>
<feature type="domain" description="AMP-dependent synthetase/ligase" evidence="2">
    <location>
        <begin position="13"/>
        <end position="128"/>
    </location>
</feature>
<gene>
    <name evidence="3" type="ORF">HHL24_00505</name>
</gene>
<dbReference type="Proteomes" id="UP000544134">
    <property type="component" value="Unassembled WGS sequence"/>
</dbReference>
<dbReference type="InterPro" id="IPR050237">
    <property type="entry name" value="ATP-dep_AMP-bd_enzyme"/>
</dbReference>